<sequence>MLSSCRSVSRTLVSHALRATFATSPSVPTQLVGGKMTPQSKRTGLVALKVGMMPLWDKWNTRIPCTVLQVENCQVVQVKTMKKENTNSLQVGAGPVKLKNVNKPLFGHYASVKVEPKRYLTEFKVSEDAFLPVGTEITCRHFVPGQRVNIQGITQGKGFQGVIRRWGFAGLGASHGVSVSHRSLGSTGQRQDPGKTFKGKKMPGQMGNKNCTVQNLLVYKIDPKRNLIYVKGCVPGNDGEYVKVTDGRDVGVSELPFPTYVPTGKEVDEEIVAPAPAEDPHPWY</sequence>
<dbReference type="GO" id="GO:0003735">
    <property type="term" value="F:structural constituent of ribosome"/>
    <property type="evidence" value="ECO:0007669"/>
    <property type="project" value="InterPro"/>
</dbReference>
<dbReference type="InterPro" id="IPR019926">
    <property type="entry name" value="Ribosomal_uL3_CS"/>
</dbReference>
<evidence type="ECO:0000313" key="12">
    <source>
        <dbReference type="EMBL" id="OAO16090.1"/>
    </source>
</evidence>
<dbReference type="PROSITE" id="PS00474">
    <property type="entry name" value="RIBOSOMAL_L3"/>
    <property type="match status" value="1"/>
</dbReference>
<dbReference type="OrthoDB" id="274683at2759"/>
<organism evidence="12 13">
    <name type="scientific">Blastocystis sp. subtype 1 (strain ATCC 50177 / NandII)</name>
    <dbReference type="NCBI Taxonomy" id="478820"/>
    <lineage>
        <taxon>Eukaryota</taxon>
        <taxon>Sar</taxon>
        <taxon>Stramenopiles</taxon>
        <taxon>Bigyra</taxon>
        <taxon>Opalozoa</taxon>
        <taxon>Opalinata</taxon>
        <taxon>Blastocystidae</taxon>
        <taxon>Blastocystis</taxon>
    </lineage>
</organism>
<protein>
    <recommendedName>
        <fullName evidence="8">Large ribosomal subunit protein uL3m</fullName>
    </recommendedName>
    <alternativeName>
        <fullName evidence="9">50S ribosomal protein L3, chloroplastic</fullName>
    </alternativeName>
</protein>
<dbReference type="FunFam" id="2.40.30.10:FF:000004">
    <property type="entry name" value="50S ribosomal protein L3"/>
    <property type="match status" value="1"/>
</dbReference>
<proteinExistence type="inferred from homology"/>
<comment type="similarity">
    <text evidence="3 10">Belongs to the universal ribosomal protein uL3 family.</text>
</comment>
<dbReference type="InterPro" id="IPR000597">
    <property type="entry name" value="Ribosomal_uL3"/>
</dbReference>
<comment type="caution">
    <text evidence="12">The sequence shown here is derived from an EMBL/GenBank/DDBJ whole genome shotgun (WGS) entry which is preliminary data.</text>
</comment>
<evidence type="ECO:0000256" key="2">
    <source>
        <dbReference type="ARBA" id="ARBA00004173"/>
    </source>
</evidence>
<evidence type="ECO:0000256" key="4">
    <source>
        <dbReference type="ARBA" id="ARBA00022946"/>
    </source>
</evidence>
<dbReference type="EMBL" id="LXWW01000099">
    <property type="protein sequence ID" value="OAO16090.1"/>
    <property type="molecule type" value="Genomic_DNA"/>
</dbReference>
<dbReference type="Proteomes" id="UP000078348">
    <property type="component" value="Unassembled WGS sequence"/>
</dbReference>
<evidence type="ECO:0000256" key="9">
    <source>
        <dbReference type="ARBA" id="ARBA00035503"/>
    </source>
</evidence>
<evidence type="ECO:0000256" key="3">
    <source>
        <dbReference type="ARBA" id="ARBA00006540"/>
    </source>
</evidence>
<comment type="subcellular location">
    <subcellularLocation>
        <location evidence="2">Mitochondrion</location>
    </subcellularLocation>
</comment>
<name>A0A196SGA5_BLAHN</name>
<evidence type="ECO:0000256" key="1">
    <source>
        <dbReference type="ARBA" id="ARBA00002570"/>
    </source>
</evidence>
<feature type="region of interest" description="Disordered" evidence="11">
    <location>
        <begin position="179"/>
        <end position="204"/>
    </location>
</feature>
<dbReference type="FunFam" id="3.30.160.810:FF:000001">
    <property type="entry name" value="50S ribosomal protein L3"/>
    <property type="match status" value="1"/>
</dbReference>
<dbReference type="STRING" id="478820.A0A196SGA5"/>
<keyword evidence="5 10" id="KW-0689">Ribosomal protein</keyword>
<dbReference type="InterPro" id="IPR019927">
    <property type="entry name" value="Ribosomal_uL3_bac/org-type"/>
</dbReference>
<comment type="function">
    <text evidence="1">One of the primary rRNA binding proteins, it binds directly near the 3'-end of the 23S rRNA, where it nucleates assembly of the 50S subunit.</text>
</comment>
<keyword evidence="6" id="KW-0496">Mitochondrion</keyword>
<evidence type="ECO:0000256" key="11">
    <source>
        <dbReference type="SAM" id="MobiDB-lite"/>
    </source>
</evidence>
<dbReference type="GO" id="GO:0006412">
    <property type="term" value="P:translation"/>
    <property type="evidence" value="ECO:0007669"/>
    <property type="project" value="InterPro"/>
</dbReference>
<dbReference type="Gene3D" id="3.30.160.810">
    <property type="match status" value="1"/>
</dbReference>
<dbReference type="SUPFAM" id="SSF50447">
    <property type="entry name" value="Translation proteins"/>
    <property type="match status" value="1"/>
</dbReference>
<keyword evidence="7 10" id="KW-0687">Ribonucleoprotein</keyword>
<dbReference type="GO" id="GO:0005762">
    <property type="term" value="C:mitochondrial large ribosomal subunit"/>
    <property type="evidence" value="ECO:0007669"/>
    <property type="project" value="TreeGrafter"/>
</dbReference>
<dbReference type="AlphaFoldDB" id="A0A196SGA5"/>
<reference evidence="12 13" key="1">
    <citation type="submission" date="2016-05" db="EMBL/GenBank/DDBJ databases">
        <title>Nuclear genome of Blastocystis sp. subtype 1 NandII.</title>
        <authorList>
            <person name="Gentekaki E."/>
            <person name="Curtis B."/>
            <person name="Stairs C."/>
            <person name="Eme L."/>
            <person name="Herman E."/>
            <person name="Klimes V."/>
            <person name="Arias M.C."/>
            <person name="Elias M."/>
            <person name="Hilliou F."/>
            <person name="Klute M."/>
            <person name="Malik S.-B."/>
            <person name="Pightling A."/>
            <person name="Rachubinski R."/>
            <person name="Salas D."/>
            <person name="Schlacht A."/>
            <person name="Suga H."/>
            <person name="Archibald J."/>
            <person name="Ball S.G."/>
            <person name="Clark G."/>
            <person name="Dacks J."/>
            <person name="Van Der Giezen M."/>
            <person name="Tsaousis A."/>
            <person name="Roger A."/>
        </authorList>
    </citation>
    <scope>NUCLEOTIDE SEQUENCE [LARGE SCALE GENOMIC DNA]</scope>
    <source>
        <strain evidence="13">ATCC 50177 / NandII</strain>
    </source>
</reference>
<keyword evidence="13" id="KW-1185">Reference proteome</keyword>
<gene>
    <name evidence="12" type="ORF">AV274_2171</name>
</gene>
<dbReference type="PANTHER" id="PTHR11229">
    <property type="entry name" value="50S RIBOSOMAL PROTEIN L3"/>
    <property type="match status" value="1"/>
</dbReference>
<dbReference type="InterPro" id="IPR009000">
    <property type="entry name" value="Transl_B-barrel_sf"/>
</dbReference>
<dbReference type="NCBIfam" id="TIGR03625">
    <property type="entry name" value="L3_bact"/>
    <property type="match status" value="1"/>
</dbReference>
<dbReference type="Pfam" id="PF00297">
    <property type="entry name" value="Ribosomal_L3"/>
    <property type="match status" value="1"/>
</dbReference>
<evidence type="ECO:0000256" key="7">
    <source>
        <dbReference type="ARBA" id="ARBA00023274"/>
    </source>
</evidence>
<evidence type="ECO:0000256" key="6">
    <source>
        <dbReference type="ARBA" id="ARBA00023128"/>
    </source>
</evidence>
<feature type="compositionally biased region" description="Polar residues" evidence="11">
    <location>
        <begin position="180"/>
        <end position="190"/>
    </location>
</feature>
<evidence type="ECO:0000313" key="13">
    <source>
        <dbReference type="Proteomes" id="UP000078348"/>
    </source>
</evidence>
<dbReference type="Gene3D" id="2.40.30.10">
    <property type="entry name" value="Translation factors"/>
    <property type="match status" value="1"/>
</dbReference>
<accession>A0A196SGA5</accession>
<dbReference type="PANTHER" id="PTHR11229:SF8">
    <property type="entry name" value="LARGE RIBOSOMAL SUBUNIT PROTEIN UL3M"/>
    <property type="match status" value="1"/>
</dbReference>
<keyword evidence="4" id="KW-0809">Transit peptide</keyword>
<evidence type="ECO:0000256" key="8">
    <source>
        <dbReference type="ARBA" id="ARBA00035209"/>
    </source>
</evidence>
<evidence type="ECO:0000256" key="10">
    <source>
        <dbReference type="RuleBase" id="RU003905"/>
    </source>
</evidence>
<evidence type="ECO:0000256" key="5">
    <source>
        <dbReference type="ARBA" id="ARBA00022980"/>
    </source>
</evidence>
<dbReference type="HAMAP" id="MF_01325_B">
    <property type="entry name" value="Ribosomal_uL3_B"/>
    <property type="match status" value="1"/>
</dbReference>